<proteinExistence type="predicted"/>
<feature type="compositionally biased region" description="Basic and acidic residues" evidence="1">
    <location>
        <begin position="71"/>
        <end position="105"/>
    </location>
</feature>
<gene>
    <name evidence="2" type="ORF">CHS0354_024462</name>
</gene>
<reference evidence="2" key="3">
    <citation type="submission" date="2023-05" db="EMBL/GenBank/DDBJ databases">
        <authorList>
            <person name="Smith C.H."/>
        </authorList>
    </citation>
    <scope>NUCLEOTIDE SEQUENCE</scope>
    <source>
        <strain evidence="2">CHS0354</strain>
        <tissue evidence="2">Mantle</tissue>
    </source>
</reference>
<keyword evidence="3" id="KW-1185">Reference proteome</keyword>
<comment type="caution">
    <text evidence="2">The sequence shown here is derived from an EMBL/GenBank/DDBJ whole genome shotgun (WGS) entry which is preliminary data.</text>
</comment>
<sequence>MIQDTLVSLRVLEENQVRVDFLWIPSHIHLIGNDKTDSVAKQSLHDTDILATSYRTKELYSIVSLAINKERQRQWDASDREPGQADQPNKTRDNHHSRTDQRDRSTSTILKTLKCDHRALTDNGIQGNTQKIFITQKALPTSEKMCLPTEPTRLTLA</sequence>
<protein>
    <recommendedName>
        <fullName evidence="4">RNase H type-1 domain-containing protein</fullName>
    </recommendedName>
</protein>
<reference evidence="2" key="1">
    <citation type="journal article" date="2021" name="Genome Biol. Evol.">
        <title>A High-Quality Reference Genome for a Parasitic Bivalve with Doubly Uniparental Inheritance (Bivalvia: Unionida).</title>
        <authorList>
            <person name="Smith C.H."/>
        </authorList>
    </citation>
    <scope>NUCLEOTIDE SEQUENCE</scope>
    <source>
        <strain evidence="2">CHS0354</strain>
    </source>
</reference>
<dbReference type="EMBL" id="JAEAOA010001453">
    <property type="protein sequence ID" value="KAK3612492.1"/>
    <property type="molecule type" value="Genomic_DNA"/>
</dbReference>
<feature type="region of interest" description="Disordered" evidence="1">
    <location>
        <begin position="71"/>
        <end position="108"/>
    </location>
</feature>
<organism evidence="2 3">
    <name type="scientific">Potamilus streckersoni</name>
    <dbReference type="NCBI Taxonomy" id="2493646"/>
    <lineage>
        <taxon>Eukaryota</taxon>
        <taxon>Metazoa</taxon>
        <taxon>Spiralia</taxon>
        <taxon>Lophotrochozoa</taxon>
        <taxon>Mollusca</taxon>
        <taxon>Bivalvia</taxon>
        <taxon>Autobranchia</taxon>
        <taxon>Heteroconchia</taxon>
        <taxon>Palaeoheterodonta</taxon>
        <taxon>Unionida</taxon>
        <taxon>Unionoidea</taxon>
        <taxon>Unionidae</taxon>
        <taxon>Ambleminae</taxon>
        <taxon>Lampsilini</taxon>
        <taxon>Potamilus</taxon>
    </lineage>
</organism>
<name>A0AAE0TLG9_9BIVA</name>
<dbReference type="AlphaFoldDB" id="A0AAE0TLG9"/>
<evidence type="ECO:0008006" key="4">
    <source>
        <dbReference type="Google" id="ProtNLM"/>
    </source>
</evidence>
<accession>A0AAE0TLG9</accession>
<evidence type="ECO:0000256" key="1">
    <source>
        <dbReference type="SAM" id="MobiDB-lite"/>
    </source>
</evidence>
<evidence type="ECO:0000313" key="2">
    <source>
        <dbReference type="EMBL" id="KAK3612492.1"/>
    </source>
</evidence>
<evidence type="ECO:0000313" key="3">
    <source>
        <dbReference type="Proteomes" id="UP001195483"/>
    </source>
</evidence>
<reference evidence="2" key="2">
    <citation type="journal article" date="2021" name="Genome Biol. Evol.">
        <title>Developing a high-quality reference genome for a parasitic bivalve with doubly uniparental inheritance (Bivalvia: Unionida).</title>
        <authorList>
            <person name="Smith C.H."/>
        </authorList>
    </citation>
    <scope>NUCLEOTIDE SEQUENCE</scope>
    <source>
        <strain evidence="2">CHS0354</strain>
        <tissue evidence="2">Mantle</tissue>
    </source>
</reference>
<dbReference type="Proteomes" id="UP001195483">
    <property type="component" value="Unassembled WGS sequence"/>
</dbReference>